<comment type="caution">
    <text evidence="2">The sequence shown here is derived from an EMBL/GenBank/DDBJ whole genome shotgun (WGS) entry which is preliminary data.</text>
</comment>
<proteinExistence type="predicted"/>
<dbReference type="GO" id="GO:0016853">
    <property type="term" value="F:isomerase activity"/>
    <property type="evidence" value="ECO:0007669"/>
    <property type="project" value="UniProtKB-KW"/>
</dbReference>
<feature type="domain" description="Xylose isomerase-like TIM barrel" evidence="1">
    <location>
        <begin position="54"/>
        <end position="284"/>
    </location>
</feature>
<name>A0A4R0MPF8_9SPHI</name>
<organism evidence="2 3">
    <name type="scientific">Pedobacter frigiditerrae</name>
    <dbReference type="NCBI Taxonomy" id="2530452"/>
    <lineage>
        <taxon>Bacteria</taxon>
        <taxon>Pseudomonadati</taxon>
        <taxon>Bacteroidota</taxon>
        <taxon>Sphingobacteriia</taxon>
        <taxon>Sphingobacteriales</taxon>
        <taxon>Sphingobacteriaceae</taxon>
        <taxon>Pedobacter</taxon>
    </lineage>
</organism>
<dbReference type="SUPFAM" id="SSF51658">
    <property type="entry name" value="Xylose isomerase-like"/>
    <property type="match status" value="1"/>
</dbReference>
<evidence type="ECO:0000259" key="1">
    <source>
        <dbReference type="Pfam" id="PF01261"/>
    </source>
</evidence>
<sequence>MKNINRKEFIKYSSIALASLSFTDKTSLFTGNIPKLSFSTLGCPKWDLPQIINFASVHGYQGIEIRVIAGELDLPKSPWFNASRMADTKRMISDKKLIITDLGSSAQLHHTNKTELDKNINEAKRFIDLASQLECTYVRVFPEKLLNGDLRKKSLDTIIQNLKLLGDFAKKSNVKVLLESHGDLVEMDELQYVMQQTENNNVGMIWDIHNMWAITKQPPTAVFKKLSPYIKHVHVKDAKMIDGKEQYVLTGKGDVPLKEALNLLYQSNYEGFYSLEWEKMWHPEIEEPEIALAQYPSAVKKYF</sequence>
<keyword evidence="2" id="KW-0413">Isomerase</keyword>
<dbReference type="Gene3D" id="3.20.20.150">
    <property type="entry name" value="Divalent-metal-dependent TIM barrel enzymes"/>
    <property type="match status" value="1"/>
</dbReference>
<evidence type="ECO:0000313" key="3">
    <source>
        <dbReference type="Proteomes" id="UP000292884"/>
    </source>
</evidence>
<dbReference type="PANTHER" id="PTHR12110:SF21">
    <property type="entry name" value="XYLOSE ISOMERASE-LIKE TIM BARREL DOMAIN-CONTAINING PROTEIN"/>
    <property type="match status" value="1"/>
</dbReference>
<dbReference type="EMBL" id="SJSK01000005">
    <property type="protein sequence ID" value="TCC88690.1"/>
    <property type="molecule type" value="Genomic_DNA"/>
</dbReference>
<dbReference type="Pfam" id="PF01261">
    <property type="entry name" value="AP_endonuc_2"/>
    <property type="match status" value="1"/>
</dbReference>
<dbReference type="Proteomes" id="UP000292884">
    <property type="component" value="Unassembled WGS sequence"/>
</dbReference>
<gene>
    <name evidence="2" type="ORF">EZ428_18810</name>
</gene>
<evidence type="ECO:0000313" key="2">
    <source>
        <dbReference type="EMBL" id="TCC88690.1"/>
    </source>
</evidence>
<dbReference type="InterPro" id="IPR013022">
    <property type="entry name" value="Xyl_isomerase-like_TIM-brl"/>
</dbReference>
<accession>A0A4R0MPF8</accession>
<keyword evidence="3" id="KW-1185">Reference proteome</keyword>
<protein>
    <submittedName>
        <fullName evidence="2">Sugar phosphate isomerase/epimerase</fullName>
    </submittedName>
</protein>
<dbReference type="InterPro" id="IPR050312">
    <property type="entry name" value="IolE/XylAMocC-like"/>
</dbReference>
<dbReference type="InterPro" id="IPR036237">
    <property type="entry name" value="Xyl_isomerase-like_sf"/>
</dbReference>
<dbReference type="PANTHER" id="PTHR12110">
    <property type="entry name" value="HYDROXYPYRUVATE ISOMERASE"/>
    <property type="match status" value="1"/>
</dbReference>
<dbReference type="RefSeq" id="WP_131554744.1">
    <property type="nucleotide sequence ID" value="NZ_SJSK01000005.1"/>
</dbReference>
<dbReference type="OrthoDB" id="3185623at2"/>
<dbReference type="AlphaFoldDB" id="A0A4R0MPF8"/>
<reference evidence="2 3" key="1">
    <citation type="submission" date="2019-02" db="EMBL/GenBank/DDBJ databases">
        <title>Pedobacter sp. RP-1-13 sp. nov., isolated from Arctic soil.</title>
        <authorList>
            <person name="Dahal R.H."/>
        </authorList>
    </citation>
    <scope>NUCLEOTIDE SEQUENCE [LARGE SCALE GENOMIC DNA]</scope>
    <source>
        <strain evidence="2 3">RP-1-13</strain>
    </source>
</reference>